<dbReference type="Proteomes" id="UP000789920">
    <property type="component" value="Unassembled WGS sequence"/>
</dbReference>
<sequence>MENPEQREEGSRQAAFNSKVKCNKQDKIVTLIIYSDFNILDKPKPWWKNPLDECSVKDLISKVNHFQQAITSAVDNKSDELFWKGYIELHLERYLLECISAESNITLDISYHLARKVQNLHSAIIDTFPSIFFSDLQIDRFTPEFAKQLHQKIGNRLIKNAGQYKMKFVMAVQENYIYIAPDLIENRMEVLFRQCREKFEDTDLQLEDAIKYGAYFLVYFLTIHPFMNKNGRVARLLLSYLLSKFTVIPLSLYTGEKARNVYLQCLHKARYQDPFKSSALASFILECVYRTSYNMCIMMDIDISN</sequence>
<keyword evidence="2" id="KW-1185">Reference proteome</keyword>
<protein>
    <submittedName>
        <fullName evidence="1">16678_t:CDS:1</fullName>
    </submittedName>
</protein>
<evidence type="ECO:0000313" key="2">
    <source>
        <dbReference type="Proteomes" id="UP000789920"/>
    </source>
</evidence>
<comment type="caution">
    <text evidence="1">The sequence shown here is derived from an EMBL/GenBank/DDBJ whole genome shotgun (WGS) entry which is preliminary data.</text>
</comment>
<gene>
    <name evidence="1" type="ORF">RPERSI_LOCUS12904</name>
</gene>
<reference evidence="1" key="1">
    <citation type="submission" date="2021-06" db="EMBL/GenBank/DDBJ databases">
        <authorList>
            <person name="Kallberg Y."/>
            <person name="Tangrot J."/>
            <person name="Rosling A."/>
        </authorList>
    </citation>
    <scope>NUCLEOTIDE SEQUENCE</scope>
    <source>
        <strain evidence="1">MA461A</strain>
    </source>
</reference>
<dbReference type="EMBL" id="CAJVQC010028054">
    <property type="protein sequence ID" value="CAG8738422.1"/>
    <property type="molecule type" value="Genomic_DNA"/>
</dbReference>
<evidence type="ECO:0000313" key="1">
    <source>
        <dbReference type="EMBL" id="CAG8738422.1"/>
    </source>
</evidence>
<accession>A0ACA9Q6Q6</accession>
<name>A0ACA9Q6Q6_9GLOM</name>
<organism evidence="1 2">
    <name type="scientific">Racocetra persica</name>
    <dbReference type="NCBI Taxonomy" id="160502"/>
    <lineage>
        <taxon>Eukaryota</taxon>
        <taxon>Fungi</taxon>
        <taxon>Fungi incertae sedis</taxon>
        <taxon>Mucoromycota</taxon>
        <taxon>Glomeromycotina</taxon>
        <taxon>Glomeromycetes</taxon>
        <taxon>Diversisporales</taxon>
        <taxon>Gigasporaceae</taxon>
        <taxon>Racocetra</taxon>
    </lineage>
</organism>
<proteinExistence type="predicted"/>
<feature type="non-terminal residue" evidence="1">
    <location>
        <position position="1"/>
    </location>
</feature>